<keyword evidence="2" id="KW-0804">Transcription</keyword>
<evidence type="ECO:0000259" key="3">
    <source>
        <dbReference type="PROSITE" id="PS01124"/>
    </source>
</evidence>
<dbReference type="SUPFAM" id="SSF46689">
    <property type="entry name" value="Homeodomain-like"/>
    <property type="match status" value="2"/>
</dbReference>
<dbReference type="GO" id="GO:0043565">
    <property type="term" value="F:sequence-specific DNA binding"/>
    <property type="evidence" value="ECO:0007669"/>
    <property type="project" value="InterPro"/>
</dbReference>
<dbReference type="RefSeq" id="WP_127081231.1">
    <property type="nucleotide sequence ID" value="NZ_RSCL01000006.1"/>
</dbReference>
<dbReference type="OrthoDB" id="34150at2"/>
<dbReference type="EMBL" id="RSCL01000006">
    <property type="protein sequence ID" value="RUT06413.1"/>
    <property type="molecule type" value="Genomic_DNA"/>
</dbReference>
<dbReference type="Pfam" id="PF06719">
    <property type="entry name" value="AraC_N"/>
    <property type="match status" value="1"/>
</dbReference>
<name>A0A3S1APY6_9CYAN</name>
<accession>A0A3S1APY6</accession>
<evidence type="ECO:0000313" key="4">
    <source>
        <dbReference type="EMBL" id="RUT06413.1"/>
    </source>
</evidence>
<evidence type="ECO:0000256" key="2">
    <source>
        <dbReference type="ARBA" id="ARBA00023163"/>
    </source>
</evidence>
<dbReference type="InterPro" id="IPR018060">
    <property type="entry name" value="HTH_AraC"/>
</dbReference>
<dbReference type="InterPro" id="IPR009594">
    <property type="entry name" value="Tscrpt_reg_HTH_AraC_N"/>
</dbReference>
<dbReference type="SMART" id="SM00342">
    <property type="entry name" value="HTH_ARAC"/>
    <property type="match status" value="1"/>
</dbReference>
<gene>
    <name evidence="4" type="ORF">DSM106972_026700</name>
</gene>
<dbReference type="Pfam" id="PF12833">
    <property type="entry name" value="HTH_18"/>
    <property type="match status" value="1"/>
</dbReference>
<dbReference type="AlphaFoldDB" id="A0A3S1APY6"/>
<dbReference type="Gene3D" id="1.10.10.60">
    <property type="entry name" value="Homeodomain-like"/>
    <property type="match status" value="1"/>
</dbReference>
<proteinExistence type="predicted"/>
<sequence>MTSKTLNYQTALYASSSQETLPSQQRFAIDKCEELAALVDRYTDDKGDGVHATAIDPLVLVRNCDNCTTTQAVNEPLFAIVVQGKKKVSINEETFWYGMAQYLLVSVDLPLSVCMLEATPNQPYLGFKLNLDHAELCDIIAQTHPNISKKENAVRGWFVSDADPSLIDCTIRLTKLLDTPQDIPFLAPMIIREIYYRLLMGEQGEAVRQIATSGSNMQRIAEVIKRIKVDFAKPLRVEELAKQANMSVASFHRHFKAVTSMSPLQYQKQLRLLSARQMMLAETVDATQAAYRVGYESTSQFSREYSRMFGAPPMRDIERLR</sequence>
<comment type="caution">
    <text evidence="4">The sequence shown here is derived from an EMBL/GenBank/DDBJ whole genome shotgun (WGS) entry which is preliminary data.</text>
</comment>
<dbReference type="PANTHER" id="PTHR43436">
    <property type="entry name" value="ARAC-FAMILY TRANSCRIPTIONAL REGULATOR"/>
    <property type="match status" value="1"/>
</dbReference>
<protein>
    <submittedName>
        <fullName evidence="4">Transcriptional regulator</fullName>
    </submittedName>
</protein>
<keyword evidence="5" id="KW-1185">Reference proteome</keyword>
<reference evidence="4" key="1">
    <citation type="submission" date="2018-12" db="EMBL/GenBank/DDBJ databases">
        <authorList>
            <person name="Will S."/>
            <person name="Neumann-Schaal M."/>
            <person name="Henke P."/>
        </authorList>
    </citation>
    <scope>NUCLEOTIDE SEQUENCE</scope>
    <source>
        <strain evidence="4">PCC 7102</strain>
    </source>
</reference>
<keyword evidence="1" id="KW-0805">Transcription regulation</keyword>
<dbReference type="PANTHER" id="PTHR43436:SF1">
    <property type="entry name" value="TRANSCRIPTIONAL REGULATORY PROTEIN"/>
    <property type="match status" value="1"/>
</dbReference>
<feature type="domain" description="HTH araC/xylS-type" evidence="3">
    <location>
        <begin position="221"/>
        <end position="319"/>
    </location>
</feature>
<dbReference type="InterPro" id="IPR009057">
    <property type="entry name" value="Homeodomain-like_sf"/>
</dbReference>
<dbReference type="Proteomes" id="UP000271624">
    <property type="component" value="Unassembled WGS sequence"/>
</dbReference>
<evidence type="ECO:0000313" key="5">
    <source>
        <dbReference type="Proteomes" id="UP000271624"/>
    </source>
</evidence>
<organism evidence="4 5">
    <name type="scientific">Dulcicalothrix desertica PCC 7102</name>
    <dbReference type="NCBI Taxonomy" id="232991"/>
    <lineage>
        <taxon>Bacteria</taxon>
        <taxon>Bacillati</taxon>
        <taxon>Cyanobacteriota</taxon>
        <taxon>Cyanophyceae</taxon>
        <taxon>Nostocales</taxon>
        <taxon>Calotrichaceae</taxon>
        <taxon>Dulcicalothrix</taxon>
    </lineage>
</organism>
<dbReference type="GO" id="GO:0003700">
    <property type="term" value="F:DNA-binding transcription factor activity"/>
    <property type="evidence" value="ECO:0007669"/>
    <property type="project" value="InterPro"/>
</dbReference>
<evidence type="ECO:0000256" key="1">
    <source>
        <dbReference type="ARBA" id="ARBA00023015"/>
    </source>
</evidence>
<reference evidence="4" key="2">
    <citation type="journal article" date="2019" name="Genome Biol. Evol.">
        <title>Day and night: Metabolic profiles and evolutionary relationships of six axenic non-marine cyanobacteria.</title>
        <authorList>
            <person name="Will S.E."/>
            <person name="Henke P."/>
            <person name="Boedeker C."/>
            <person name="Huang S."/>
            <person name="Brinkmann H."/>
            <person name="Rohde M."/>
            <person name="Jarek M."/>
            <person name="Friedl T."/>
            <person name="Seufert S."/>
            <person name="Schumacher M."/>
            <person name="Overmann J."/>
            <person name="Neumann-Schaal M."/>
            <person name="Petersen J."/>
        </authorList>
    </citation>
    <scope>NUCLEOTIDE SEQUENCE [LARGE SCALE GENOMIC DNA]</scope>
    <source>
        <strain evidence="4">PCC 7102</strain>
    </source>
</reference>
<dbReference type="PROSITE" id="PS01124">
    <property type="entry name" value="HTH_ARAC_FAMILY_2"/>
    <property type="match status" value="1"/>
</dbReference>